<protein>
    <submittedName>
        <fullName evidence="2">Uncharacterized protein</fullName>
    </submittedName>
</protein>
<feature type="non-terminal residue" evidence="2">
    <location>
        <position position="46"/>
    </location>
</feature>
<evidence type="ECO:0000256" key="1">
    <source>
        <dbReference type="SAM" id="MobiDB-lite"/>
    </source>
</evidence>
<dbReference type="EMBL" id="LAZR01051088">
    <property type="protein sequence ID" value="KKK85916.1"/>
    <property type="molecule type" value="Genomic_DNA"/>
</dbReference>
<feature type="region of interest" description="Disordered" evidence="1">
    <location>
        <begin position="1"/>
        <end position="24"/>
    </location>
</feature>
<name>A0A0F9BNJ0_9ZZZZ</name>
<dbReference type="AlphaFoldDB" id="A0A0F9BNJ0"/>
<sequence>MGTGGTLVGNGEINPKEHQTNTYKTSGSATFRMRFTNVTASSEAYT</sequence>
<gene>
    <name evidence="2" type="ORF">LCGC14_2768470</name>
</gene>
<comment type="caution">
    <text evidence="2">The sequence shown here is derived from an EMBL/GenBank/DDBJ whole genome shotgun (WGS) entry which is preliminary data.</text>
</comment>
<proteinExistence type="predicted"/>
<organism evidence="2">
    <name type="scientific">marine sediment metagenome</name>
    <dbReference type="NCBI Taxonomy" id="412755"/>
    <lineage>
        <taxon>unclassified sequences</taxon>
        <taxon>metagenomes</taxon>
        <taxon>ecological metagenomes</taxon>
    </lineage>
</organism>
<accession>A0A0F9BNJ0</accession>
<reference evidence="2" key="1">
    <citation type="journal article" date="2015" name="Nature">
        <title>Complex archaea that bridge the gap between prokaryotes and eukaryotes.</title>
        <authorList>
            <person name="Spang A."/>
            <person name="Saw J.H."/>
            <person name="Jorgensen S.L."/>
            <person name="Zaremba-Niedzwiedzka K."/>
            <person name="Martijn J."/>
            <person name="Lind A.E."/>
            <person name="van Eijk R."/>
            <person name="Schleper C."/>
            <person name="Guy L."/>
            <person name="Ettema T.J."/>
        </authorList>
    </citation>
    <scope>NUCLEOTIDE SEQUENCE</scope>
</reference>
<evidence type="ECO:0000313" key="2">
    <source>
        <dbReference type="EMBL" id="KKK85916.1"/>
    </source>
</evidence>